<protein>
    <submittedName>
        <fullName evidence="1">Uncharacterized protein</fullName>
    </submittedName>
</protein>
<dbReference type="STRING" id="1112204.GPOL_c08350"/>
<dbReference type="HOGENOM" id="CLU_2916042_0_0_11"/>
<keyword evidence="2" id="KW-1185">Reference proteome</keyword>
<name>H6MYM4_GORPV</name>
<dbReference type="EMBL" id="CP003119">
    <property type="protein sequence ID" value="AFA71902.1"/>
    <property type="molecule type" value="Genomic_DNA"/>
</dbReference>
<evidence type="ECO:0000313" key="1">
    <source>
        <dbReference type="EMBL" id="AFA71902.1"/>
    </source>
</evidence>
<evidence type="ECO:0000313" key="2">
    <source>
        <dbReference type="Proteomes" id="UP000009154"/>
    </source>
</evidence>
<reference evidence="1 2" key="1">
    <citation type="journal article" date="2012" name="Appl. Environ. Microbiol.">
        <title>Involvement of two latex-clearing proteins during rubber degradation and insights into the subsequent degradation pathway revealed by the genome sequence of Gordonia polyisoprenivorans strain VH2.</title>
        <authorList>
            <person name="Hiessl S."/>
            <person name="Schuldes J."/>
            <person name="Thurmer A."/>
            <person name="Halbsguth T."/>
            <person name="Broker D."/>
            <person name="Angelov A."/>
            <person name="Liebl W."/>
            <person name="Daniel R."/>
            <person name="Steinbuchel A."/>
        </authorList>
    </citation>
    <scope>NUCLEOTIDE SEQUENCE [LARGE SCALE GENOMIC DNA]</scope>
    <source>
        <strain evidence="2">DSM 44266 / VH2</strain>
    </source>
</reference>
<proteinExistence type="predicted"/>
<dbReference type="AlphaFoldDB" id="H6MYM4"/>
<gene>
    <name evidence="1" type="ordered locus">GPOL_c08350</name>
</gene>
<sequence>MSTALFPPPTALSTLLSRVGEYDEFEIVEYTKPASAQGVSRLLAWRLVTPRPSVGRALSGD</sequence>
<organism evidence="1 2">
    <name type="scientific">Gordonia polyisoprenivorans (strain DSM 44266 / VH2)</name>
    <dbReference type="NCBI Taxonomy" id="1112204"/>
    <lineage>
        <taxon>Bacteria</taxon>
        <taxon>Bacillati</taxon>
        <taxon>Actinomycetota</taxon>
        <taxon>Actinomycetes</taxon>
        <taxon>Mycobacteriales</taxon>
        <taxon>Gordoniaceae</taxon>
        <taxon>Gordonia</taxon>
    </lineage>
</organism>
<dbReference type="KEGG" id="gpo:GPOL_c08350"/>
<accession>H6MYM4</accession>
<dbReference type="Proteomes" id="UP000009154">
    <property type="component" value="Chromosome"/>
</dbReference>